<dbReference type="EMBL" id="BQKB01000003">
    <property type="protein sequence ID" value="GJM51746.1"/>
    <property type="molecule type" value="Genomic_DNA"/>
</dbReference>
<dbReference type="Proteomes" id="UP001208692">
    <property type="component" value="Unassembled WGS sequence"/>
</dbReference>
<comment type="caution">
    <text evidence="3">The sequence shown here is derived from an EMBL/GenBank/DDBJ whole genome shotgun (WGS) entry which is preliminary data.</text>
</comment>
<feature type="transmembrane region" description="Helical" evidence="1">
    <location>
        <begin position="31"/>
        <end position="49"/>
    </location>
</feature>
<evidence type="ECO:0000256" key="2">
    <source>
        <dbReference type="SAM" id="SignalP"/>
    </source>
</evidence>
<evidence type="ECO:0000313" key="6">
    <source>
        <dbReference type="Proteomes" id="UP001208692"/>
    </source>
</evidence>
<sequence length="67" mass="7707">MTKKVIVLSMLLLFQSTYAFSGETADKVADFMTWVVIILLPIGGIYLFWQAHIYPEKVAEKKHHPQL</sequence>
<keyword evidence="1" id="KW-0472">Membrane</keyword>
<dbReference type="AlphaFoldDB" id="A0AAV5ATF7"/>
<reference evidence="3 6" key="1">
    <citation type="submission" date="2021-11" db="EMBL/GenBank/DDBJ databases">
        <title>Draft genome sequence of Capnocytophaga sp. strain KC07075 isolated from cat oral cavity.</title>
        <authorList>
            <person name="Suzuki M."/>
            <person name="Imaoka K."/>
            <person name="Kimura M."/>
            <person name="Morikawa S."/>
            <person name="Maeda K."/>
        </authorList>
    </citation>
    <scope>NUCLEOTIDE SEQUENCE</scope>
    <source>
        <strain evidence="3">KC07075</strain>
        <strain evidence="4 6">KC07079</strain>
    </source>
</reference>
<evidence type="ECO:0000313" key="3">
    <source>
        <dbReference type="EMBL" id="GJM49545.1"/>
    </source>
</evidence>
<dbReference type="Proteomes" id="UP001207736">
    <property type="component" value="Unassembled WGS sequence"/>
</dbReference>
<feature type="signal peptide" evidence="2">
    <location>
        <begin position="1"/>
        <end position="21"/>
    </location>
</feature>
<keyword evidence="1" id="KW-1133">Transmembrane helix</keyword>
<keyword evidence="1" id="KW-0812">Transmembrane</keyword>
<feature type="chain" id="PRO_5043562645" evidence="2">
    <location>
        <begin position="22"/>
        <end position="67"/>
    </location>
</feature>
<evidence type="ECO:0000313" key="5">
    <source>
        <dbReference type="Proteomes" id="UP001207736"/>
    </source>
</evidence>
<dbReference type="EMBL" id="BQKA01000010">
    <property type="protein sequence ID" value="GJM49545.1"/>
    <property type="molecule type" value="Genomic_DNA"/>
</dbReference>
<evidence type="ECO:0000313" key="4">
    <source>
        <dbReference type="EMBL" id="GJM51746.1"/>
    </source>
</evidence>
<proteinExistence type="predicted"/>
<keyword evidence="6" id="KW-1185">Reference proteome</keyword>
<accession>A0AAV5ATF7</accession>
<gene>
    <name evidence="3" type="ORF">RCZ15_05200</name>
    <name evidence="4" type="ORF">RCZ16_00640</name>
</gene>
<name>A0AAV5ATF7_9FLAO</name>
<organism evidence="3 5">
    <name type="scientific">Capnocytophaga catalasegens</name>
    <dbReference type="NCBI Taxonomy" id="1004260"/>
    <lineage>
        <taxon>Bacteria</taxon>
        <taxon>Pseudomonadati</taxon>
        <taxon>Bacteroidota</taxon>
        <taxon>Flavobacteriia</taxon>
        <taxon>Flavobacteriales</taxon>
        <taxon>Flavobacteriaceae</taxon>
        <taxon>Capnocytophaga</taxon>
    </lineage>
</organism>
<protein>
    <submittedName>
        <fullName evidence="3">Uncharacterized protein</fullName>
    </submittedName>
</protein>
<evidence type="ECO:0000256" key="1">
    <source>
        <dbReference type="SAM" id="Phobius"/>
    </source>
</evidence>
<keyword evidence="2" id="KW-0732">Signal</keyword>
<dbReference type="RefSeq" id="WP_264846673.1">
    <property type="nucleotide sequence ID" value="NZ_BPMA01000027.1"/>
</dbReference>